<name>A0A7W7YPL5_9BACT</name>
<dbReference type="Proteomes" id="UP000534294">
    <property type="component" value="Unassembled WGS sequence"/>
</dbReference>
<comment type="caution">
    <text evidence="3">The sequence shown here is derived from an EMBL/GenBank/DDBJ whole genome shotgun (WGS) entry which is preliminary data.</text>
</comment>
<evidence type="ECO:0000313" key="4">
    <source>
        <dbReference type="Proteomes" id="UP000534294"/>
    </source>
</evidence>
<keyword evidence="2" id="KW-0732">Signal</keyword>
<evidence type="ECO:0000256" key="1">
    <source>
        <dbReference type="SAM" id="Coils"/>
    </source>
</evidence>
<sequence>MFSRLHHHLARRASLLFAAVAVLGGAQAQTAFEVQELNMTLQVAAQKIQALEAQVAASKDKTDALTQSAAAANQEANELKDRYERLRSLLEGLGIAALENSTDQTQGRLLSSLSDLRIAETSRQKLADSLMELAEASLQFAKTVQTPDAASSDRLSKALSKAEAVLTAAATPSSEASSEPANLQDARIVSLKPDLGIAVLSVGSRDGVKPGMPFEIYREDKPIAKILVTEVRSSVSGAVVQELANAADPVKVGDRGKVDINRSF</sequence>
<keyword evidence="1" id="KW-0175">Coiled coil</keyword>
<dbReference type="AlphaFoldDB" id="A0A7W7YPL5"/>
<evidence type="ECO:0000256" key="2">
    <source>
        <dbReference type="SAM" id="SignalP"/>
    </source>
</evidence>
<organism evidence="3 4">
    <name type="scientific">Prosthecobacter dejongeii</name>
    <dbReference type="NCBI Taxonomy" id="48465"/>
    <lineage>
        <taxon>Bacteria</taxon>
        <taxon>Pseudomonadati</taxon>
        <taxon>Verrucomicrobiota</taxon>
        <taxon>Verrucomicrobiia</taxon>
        <taxon>Verrucomicrobiales</taxon>
        <taxon>Verrucomicrobiaceae</taxon>
        <taxon>Prosthecobacter</taxon>
    </lineage>
</organism>
<feature type="signal peptide" evidence="2">
    <location>
        <begin position="1"/>
        <end position="28"/>
    </location>
</feature>
<dbReference type="RefSeq" id="WP_184212375.1">
    <property type="nucleotide sequence ID" value="NZ_JACHIF010000011.1"/>
</dbReference>
<keyword evidence="4" id="KW-1185">Reference proteome</keyword>
<feature type="coiled-coil region" evidence="1">
    <location>
        <begin position="34"/>
        <end position="96"/>
    </location>
</feature>
<proteinExistence type="predicted"/>
<gene>
    <name evidence="3" type="ORF">HNQ64_004310</name>
</gene>
<feature type="chain" id="PRO_5030607499" evidence="2">
    <location>
        <begin position="29"/>
        <end position="264"/>
    </location>
</feature>
<evidence type="ECO:0000313" key="3">
    <source>
        <dbReference type="EMBL" id="MBB5040031.1"/>
    </source>
</evidence>
<reference evidence="3 4" key="1">
    <citation type="submission" date="2020-08" db="EMBL/GenBank/DDBJ databases">
        <title>Genomic Encyclopedia of Type Strains, Phase IV (KMG-IV): sequencing the most valuable type-strain genomes for metagenomic binning, comparative biology and taxonomic classification.</title>
        <authorList>
            <person name="Goeker M."/>
        </authorList>
    </citation>
    <scope>NUCLEOTIDE SEQUENCE [LARGE SCALE GENOMIC DNA]</scope>
    <source>
        <strain evidence="3 4">DSM 12251</strain>
    </source>
</reference>
<accession>A0A7W7YPL5</accession>
<protein>
    <submittedName>
        <fullName evidence="3">Chromosome segregation ATPase</fullName>
    </submittedName>
</protein>
<dbReference type="EMBL" id="JACHIF010000011">
    <property type="protein sequence ID" value="MBB5040031.1"/>
    <property type="molecule type" value="Genomic_DNA"/>
</dbReference>